<reference evidence="4 5" key="1">
    <citation type="submission" date="2022-11" db="EMBL/GenBank/DDBJ databases">
        <title>Viruses from the air-sea interface of a natural surface slick.</title>
        <authorList>
            <person name="Rahlff J."/>
            <person name="Holmfeldt K."/>
        </authorList>
    </citation>
    <scope>NUCLEOTIDE SEQUENCE [LARGE SCALE GENOMIC DNA]</scope>
    <source>
        <strain evidence="4 5">SMS4</strain>
    </source>
</reference>
<comment type="caution">
    <text evidence="4">The sequence shown here is derived from an EMBL/GenBank/DDBJ whole genome shotgun (WGS) entry which is preliminary data.</text>
</comment>
<dbReference type="SUPFAM" id="SSF53850">
    <property type="entry name" value="Periplasmic binding protein-like II"/>
    <property type="match status" value="1"/>
</dbReference>
<dbReference type="InterPro" id="IPR001638">
    <property type="entry name" value="Solute-binding_3/MltF_N"/>
</dbReference>
<gene>
    <name evidence="4" type="ORF">ORJ04_16400</name>
</gene>
<protein>
    <submittedName>
        <fullName evidence="4">Transporter substrate-binding domain-containing protein</fullName>
    </submittedName>
</protein>
<dbReference type="Proteomes" id="UP001231109">
    <property type="component" value="Unassembled WGS sequence"/>
</dbReference>
<dbReference type="EMBL" id="JAPJDZ010000054">
    <property type="protein sequence ID" value="MDP5137538.1"/>
    <property type="molecule type" value="Genomic_DNA"/>
</dbReference>
<dbReference type="Pfam" id="PF00497">
    <property type="entry name" value="SBP_bac_3"/>
    <property type="match status" value="1"/>
</dbReference>
<dbReference type="PANTHER" id="PTHR35936:SF35">
    <property type="entry name" value="L-CYSTINE-BINDING PROTEIN TCYJ"/>
    <property type="match status" value="1"/>
</dbReference>
<name>A0ABT9I2Z0_9GAMM</name>
<dbReference type="PANTHER" id="PTHR35936">
    <property type="entry name" value="MEMBRANE-BOUND LYTIC MUREIN TRANSGLYCOSYLASE F"/>
    <property type="match status" value="1"/>
</dbReference>
<sequence>MALRWLGAILIWFSLCIPAMALQQPQPELEWCLDDYPDRHHYPDQGLPYGPTVDFVQELATRAGIRIRYSPNTPFARCLLLMEQGKTDLMVRLNTDTERERYMFMLPLGAAKPEVLLVLNHSDDIHTVAELNRLNLMVIRGYTYNSNTINIIAKHPRAIVINSLEVGLQMLLRKRGDAIVTTAEYAKIRIQDKPEYQNQFKLASLVFQDADPRFIHLALSKASPHAHL</sequence>
<comment type="similarity">
    <text evidence="1">Belongs to the bacterial solute-binding protein 3 family.</text>
</comment>
<evidence type="ECO:0000313" key="4">
    <source>
        <dbReference type="EMBL" id="MDP5137538.1"/>
    </source>
</evidence>
<evidence type="ECO:0000313" key="5">
    <source>
        <dbReference type="Proteomes" id="UP001231109"/>
    </source>
</evidence>
<dbReference type="RefSeq" id="WP_305976856.1">
    <property type="nucleotide sequence ID" value="NZ_JAPJDZ010000054.1"/>
</dbReference>
<keyword evidence="2" id="KW-0732">Signal</keyword>
<evidence type="ECO:0000256" key="1">
    <source>
        <dbReference type="ARBA" id="ARBA00010333"/>
    </source>
</evidence>
<feature type="domain" description="Solute-binding protein family 3/N-terminal" evidence="3">
    <location>
        <begin position="35"/>
        <end position="183"/>
    </location>
</feature>
<keyword evidence="5" id="KW-1185">Reference proteome</keyword>
<proteinExistence type="inferred from homology"/>
<evidence type="ECO:0000256" key="2">
    <source>
        <dbReference type="ARBA" id="ARBA00022729"/>
    </source>
</evidence>
<organism evidence="4 5">
    <name type="scientific">Rheinheimera baltica</name>
    <dbReference type="NCBI Taxonomy" id="67576"/>
    <lineage>
        <taxon>Bacteria</taxon>
        <taxon>Pseudomonadati</taxon>
        <taxon>Pseudomonadota</taxon>
        <taxon>Gammaproteobacteria</taxon>
        <taxon>Chromatiales</taxon>
        <taxon>Chromatiaceae</taxon>
        <taxon>Rheinheimera</taxon>
    </lineage>
</organism>
<dbReference type="Gene3D" id="3.40.190.10">
    <property type="entry name" value="Periplasmic binding protein-like II"/>
    <property type="match status" value="2"/>
</dbReference>
<evidence type="ECO:0000259" key="3">
    <source>
        <dbReference type="Pfam" id="PF00497"/>
    </source>
</evidence>
<accession>A0ABT9I2Z0</accession>